<dbReference type="GO" id="GO:0009254">
    <property type="term" value="P:peptidoglycan turnover"/>
    <property type="evidence" value="ECO:0007669"/>
    <property type="project" value="TreeGrafter"/>
</dbReference>
<sequence>MQLKRLVAIAIFLLTLVGLILSAEPAKTNGIATFKSANNRNKVALNGSSQAPQDIYFSAAINQSAPVFGCEVQPPANPPEPSLPAALTSIPITLERFRKSVATSKTTITSQKAITASPREIVALAAASNYGDRYLKDLSGKPANYAPIIVLHETVGSTNGTINFFQEFHTDEDIQASYHTLIAIDGSVIYLVPPDKRAFGAGDSEFVSALGQEAVQTNPRYPRSVNNFAYHISLETPEDGMNEDYTHSGYTEAQYLSLAWLVAKTNVPLERITTHKIIDRSGSRIDPRSFDFNLFKKLLTAYPRTNEIEIGCSALRKFQS</sequence>
<dbReference type="GO" id="GO:0008745">
    <property type="term" value="F:N-acetylmuramoyl-L-alanine amidase activity"/>
    <property type="evidence" value="ECO:0007669"/>
    <property type="project" value="UniProtKB-EC"/>
</dbReference>
<evidence type="ECO:0000313" key="7">
    <source>
        <dbReference type="Proteomes" id="UP001152872"/>
    </source>
</evidence>
<reference evidence="6" key="1">
    <citation type="submission" date="2019-05" db="EMBL/GenBank/DDBJ databases">
        <title>Whole genome sequencing of Pseudanabaena catenata USMAC16.</title>
        <authorList>
            <person name="Khan Z."/>
            <person name="Omar W.M."/>
            <person name="Convey P."/>
            <person name="Merican F."/>
            <person name="Najimudin N."/>
        </authorList>
    </citation>
    <scope>NUCLEOTIDE SEQUENCE</scope>
    <source>
        <strain evidence="6">USMAC16</strain>
    </source>
</reference>
<dbReference type="PANTHER" id="PTHR30417">
    <property type="entry name" value="N-ACETYLMURAMOYL-L-ALANINE AMIDASE AMID"/>
    <property type="match status" value="1"/>
</dbReference>
<dbReference type="InterPro" id="IPR036505">
    <property type="entry name" value="Amidase/PGRP_sf"/>
</dbReference>
<comment type="catalytic activity">
    <reaction evidence="1">
        <text>Hydrolyzes the link between N-acetylmuramoyl residues and L-amino acid residues in certain cell-wall glycopeptides.</text>
        <dbReference type="EC" id="3.5.1.28"/>
    </reaction>
</comment>
<dbReference type="SMART" id="SM00644">
    <property type="entry name" value="Ami_2"/>
    <property type="match status" value="1"/>
</dbReference>
<keyword evidence="4" id="KW-0961">Cell wall biogenesis/degradation</keyword>
<feature type="domain" description="N-acetylmuramoyl-L-alanine amidase" evidence="5">
    <location>
        <begin position="135"/>
        <end position="288"/>
    </location>
</feature>
<evidence type="ECO:0000256" key="4">
    <source>
        <dbReference type="ARBA" id="ARBA00023316"/>
    </source>
</evidence>
<dbReference type="InterPro" id="IPR051206">
    <property type="entry name" value="NAMLAA_amidase_2"/>
</dbReference>
<evidence type="ECO:0000313" key="6">
    <source>
        <dbReference type="EMBL" id="MDG3496407.1"/>
    </source>
</evidence>
<dbReference type="GO" id="GO:0071555">
    <property type="term" value="P:cell wall organization"/>
    <property type="evidence" value="ECO:0007669"/>
    <property type="project" value="UniProtKB-KW"/>
</dbReference>
<evidence type="ECO:0000259" key="5">
    <source>
        <dbReference type="SMART" id="SM00644"/>
    </source>
</evidence>
<comment type="caution">
    <text evidence="6">The sequence shown here is derived from an EMBL/GenBank/DDBJ whole genome shotgun (WGS) entry which is preliminary data.</text>
</comment>
<proteinExistence type="predicted"/>
<accession>A0A9X4RJH6</accession>
<evidence type="ECO:0000256" key="3">
    <source>
        <dbReference type="ARBA" id="ARBA00022801"/>
    </source>
</evidence>
<dbReference type="EC" id="3.5.1.28" evidence="2"/>
<evidence type="ECO:0000256" key="2">
    <source>
        <dbReference type="ARBA" id="ARBA00011901"/>
    </source>
</evidence>
<dbReference type="RefSeq" id="WP_009628584.1">
    <property type="nucleotide sequence ID" value="NZ_VBTY01000182.1"/>
</dbReference>
<dbReference type="Gene3D" id="3.40.80.10">
    <property type="entry name" value="Peptidoglycan recognition protein-like"/>
    <property type="match status" value="1"/>
</dbReference>
<name>A0A9X4RJH6_9CYAN</name>
<organism evidence="6 7">
    <name type="scientific">Pseudanabaena catenata USMAC16</name>
    <dbReference type="NCBI Taxonomy" id="1855837"/>
    <lineage>
        <taxon>Bacteria</taxon>
        <taxon>Bacillati</taxon>
        <taxon>Cyanobacteriota</taxon>
        <taxon>Cyanophyceae</taxon>
        <taxon>Pseudanabaenales</taxon>
        <taxon>Pseudanabaenaceae</taxon>
        <taxon>Pseudanabaena</taxon>
    </lineage>
</organism>
<dbReference type="InterPro" id="IPR002502">
    <property type="entry name" value="Amidase_domain"/>
</dbReference>
<dbReference type="SUPFAM" id="SSF55846">
    <property type="entry name" value="N-acetylmuramoyl-L-alanine amidase-like"/>
    <property type="match status" value="1"/>
</dbReference>
<gene>
    <name evidence="6" type="ORF">FEV09_17860</name>
</gene>
<evidence type="ECO:0000256" key="1">
    <source>
        <dbReference type="ARBA" id="ARBA00001561"/>
    </source>
</evidence>
<keyword evidence="3" id="KW-0378">Hydrolase</keyword>
<dbReference type="GO" id="GO:0009253">
    <property type="term" value="P:peptidoglycan catabolic process"/>
    <property type="evidence" value="ECO:0007669"/>
    <property type="project" value="InterPro"/>
</dbReference>
<dbReference type="Pfam" id="PF01510">
    <property type="entry name" value="Amidase_2"/>
    <property type="match status" value="1"/>
</dbReference>
<dbReference type="Proteomes" id="UP001152872">
    <property type="component" value="Unassembled WGS sequence"/>
</dbReference>
<keyword evidence="7" id="KW-1185">Reference proteome</keyword>
<dbReference type="AlphaFoldDB" id="A0A9X4RJH6"/>
<dbReference type="PANTHER" id="PTHR30417:SF1">
    <property type="entry name" value="N-ACETYLMURAMOYL-L-ALANINE AMIDASE AMID"/>
    <property type="match status" value="1"/>
</dbReference>
<dbReference type="CDD" id="cd06583">
    <property type="entry name" value="PGRP"/>
    <property type="match status" value="1"/>
</dbReference>
<protein>
    <recommendedName>
        <fullName evidence="2">N-acetylmuramoyl-L-alanine amidase</fullName>
        <ecNumber evidence="2">3.5.1.28</ecNumber>
    </recommendedName>
</protein>
<dbReference type="EMBL" id="VBTY01000182">
    <property type="protein sequence ID" value="MDG3496407.1"/>
    <property type="molecule type" value="Genomic_DNA"/>
</dbReference>